<name>A0A0C1INK5_9BACT</name>
<accession>A0A0C1INK5</accession>
<proteinExistence type="predicted"/>
<keyword evidence="3" id="KW-1185">Reference proteome</keyword>
<protein>
    <recommendedName>
        <fullName evidence="1">DAGKc domain-containing protein</fullName>
    </recommendedName>
</protein>
<gene>
    <name evidence="2" type="ORF">OI18_04110</name>
</gene>
<reference evidence="2 3" key="1">
    <citation type="submission" date="2014-11" db="EMBL/GenBank/DDBJ databases">
        <title>Genome sequence of Flavihumibacter solisilvae 3-3.</title>
        <authorList>
            <person name="Zhou G."/>
            <person name="Li M."/>
            <person name="Wang G."/>
        </authorList>
    </citation>
    <scope>NUCLEOTIDE SEQUENCE [LARGE SCALE GENOMIC DNA]</scope>
    <source>
        <strain evidence="2 3">3-3</strain>
    </source>
</reference>
<dbReference type="STRING" id="1349421.OI18_04110"/>
<evidence type="ECO:0000313" key="3">
    <source>
        <dbReference type="Proteomes" id="UP000031408"/>
    </source>
</evidence>
<comment type="caution">
    <text evidence="2">The sequence shown here is derived from an EMBL/GenBank/DDBJ whole genome shotgun (WGS) entry which is preliminary data.</text>
</comment>
<evidence type="ECO:0000259" key="1">
    <source>
        <dbReference type="PROSITE" id="PS50146"/>
    </source>
</evidence>
<dbReference type="AlphaFoldDB" id="A0A0C1INK5"/>
<dbReference type="SMART" id="SM00046">
    <property type="entry name" value="DAGKc"/>
    <property type="match status" value="1"/>
</dbReference>
<dbReference type="RefSeq" id="WP_039137463.1">
    <property type="nucleotide sequence ID" value="NZ_JSVC01000004.1"/>
</dbReference>
<dbReference type="EMBL" id="JSVC01000004">
    <property type="protein sequence ID" value="KIC95825.1"/>
    <property type="molecule type" value="Genomic_DNA"/>
</dbReference>
<dbReference type="Proteomes" id="UP000031408">
    <property type="component" value="Unassembled WGS sequence"/>
</dbReference>
<dbReference type="InterPro" id="IPR017438">
    <property type="entry name" value="ATP-NAD_kinase_N"/>
</dbReference>
<dbReference type="SUPFAM" id="SSF111331">
    <property type="entry name" value="NAD kinase/diacylglycerol kinase-like"/>
    <property type="match status" value="1"/>
</dbReference>
<organism evidence="2 3">
    <name type="scientific">Flavihumibacter solisilvae</name>
    <dbReference type="NCBI Taxonomy" id="1349421"/>
    <lineage>
        <taxon>Bacteria</taxon>
        <taxon>Pseudomonadati</taxon>
        <taxon>Bacteroidota</taxon>
        <taxon>Chitinophagia</taxon>
        <taxon>Chitinophagales</taxon>
        <taxon>Chitinophagaceae</taxon>
        <taxon>Flavihumibacter</taxon>
    </lineage>
</organism>
<dbReference type="OrthoDB" id="142078at2"/>
<dbReference type="Pfam" id="PF00781">
    <property type="entry name" value="DAGK_cat"/>
    <property type="match status" value="1"/>
</dbReference>
<dbReference type="Gene3D" id="3.40.50.10330">
    <property type="entry name" value="Probable inorganic polyphosphate/atp-NAD kinase, domain 1"/>
    <property type="match status" value="1"/>
</dbReference>
<dbReference type="GO" id="GO:0016301">
    <property type="term" value="F:kinase activity"/>
    <property type="evidence" value="ECO:0007669"/>
    <property type="project" value="InterPro"/>
</dbReference>
<dbReference type="InterPro" id="IPR016064">
    <property type="entry name" value="NAD/diacylglycerol_kinase_sf"/>
</dbReference>
<evidence type="ECO:0000313" key="2">
    <source>
        <dbReference type="EMBL" id="KIC95825.1"/>
    </source>
</evidence>
<dbReference type="PROSITE" id="PS50146">
    <property type="entry name" value="DAGK"/>
    <property type="match status" value="1"/>
</dbReference>
<feature type="domain" description="DAGKc" evidence="1">
    <location>
        <begin position="1"/>
        <end position="125"/>
    </location>
</feature>
<dbReference type="Gene3D" id="2.60.200.40">
    <property type="match status" value="1"/>
</dbReference>
<dbReference type="InterPro" id="IPR001206">
    <property type="entry name" value="Diacylglycerol_kinase_cat_dom"/>
</dbReference>
<sequence length="308" mass="34227">MKKVLLIHNPTAGDAAHDKKALTGELKNAGYEAAYFSTKTSWKEIPRDVELTVIAGGDGTVRKAVVNLIEEKHEVLKKPFAILPLGTANNIATTLGICGNTREIIASWESAKEMPFHLSSLESGHEMHCLLEGAGCGVFPFHIQNMIKNPMEDGLGTQERMQVDLQRLLKSISVYKPDYCELLVDGLDHSGKYLLIEALNIKCVGTNLFLSPAGDPFDDKLDLVLMKETDKEKFANYVYSKIMGKELTLDIEPIPASRVSFRCEHNLYHVDDELIKNKDNSLLHVRAARKTVSFLVTERPTFAKAMVG</sequence>